<dbReference type="Proteomes" id="UP001501757">
    <property type="component" value="Unassembled WGS sequence"/>
</dbReference>
<keyword evidence="1" id="KW-0732">Signal</keyword>
<name>A0ABN0XR21_9ALTE</name>
<keyword evidence="3" id="KW-1185">Reference proteome</keyword>
<organism evidence="2 3">
    <name type="scientific">Bowmanella denitrificans</name>
    <dbReference type="NCBI Taxonomy" id="366582"/>
    <lineage>
        <taxon>Bacteria</taxon>
        <taxon>Pseudomonadati</taxon>
        <taxon>Pseudomonadota</taxon>
        <taxon>Gammaproteobacteria</taxon>
        <taxon>Alteromonadales</taxon>
        <taxon>Alteromonadaceae</taxon>
        <taxon>Bowmanella</taxon>
    </lineage>
</organism>
<dbReference type="EMBL" id="BAAAEI010000023">
    <property type="protein sequence ID" value="GAA0370698.1"/>
    <property type="molecule type" value="Genomic_DNA"/>
</dbReference>
<dbReference type="RefSeq" id="WP_343847125.1">
    <property type="nucleotide sequence ID" value="NZ_BAAAEI010000023.1"/>
</dbReference>
<evidence type="ECO:0000256" key="1">
    <source>
        <dbReference type="SAM" id="SignalP"/>
    </source>
</evidence>
<proteinExistence type="predicted"/>
<feature type="chain" id="PRO_5047473667" evidence="1">
    <location>
        <begin position="24"/>
        <end position="106"/>
    </location>
</feature>
<reference evidence="2 3" key="1">
    <citation type="journal article" date="2019" name="Int. J. Syst. Evol. Microbiol.">
        <title>The Global Catalogue of Microorganisms (GCM) 10K type strain sequencing project: providing services to taxonomists for standard genome sequencing and annotation.</title>
        <authorList>
            <consortium name="The Broad Institute Genomics Platform"/>
            <consortium name="The Broad Institute Genome Sequencing Center for Infectious Disease"/>
            <person name="Wu L."/>
            <person name="Ma J."/>
        </authorList>
    </citation>
    <scope>NUCLEOTIDE SEQUENCE [LARGE SCALE GENOMIC DNA]</scope>
    <source>
        <strain evidence="2 3">JCM 13378</strain>
    </source>
</reference>
<evidence type="ECO:0000313" key="2">
    <source>
        <dbReference type="EMBL" id="GAA0370698.1"/>
    </source>
</evidence>
<protein>
    <submittedName>
        <fullName evidence="2">Uncharacterized protein</fullName>
    </submittedName>
</protein>
<sequence>MHLIFRALVLTMGSFCLSIPAMAQAIEHTIYTYHSDPPFYLPDQPSDLSRAWVDRFNLSQEQIKLRLLHIERAALNQLIEQGKPYLMMVIPVMCWAVHSRLWCYNK</sequence>
<feature type="signal peptide" evidence="1">
    <location>
        <begin position="1"/>
        <end position="23"/>
    </location>
</feature>
<accession>A0ABN0XR21</accession>
<gene>
    <name evidence="2" type="ORF">GCM10009092_38760</name>
</gene>
<comment type="caution">
    <text evidence="2">The sequence shown here is derived from an EMBL/GenBank/DDBJ whole genome shotgun (WGS) entry which is preliminary data.</text>
</comment>
<evidence type="ECO:0000313" key="3">
    <source>
        <dbReference type="Proteomes" id="UP001501757"/>
    </source>
</evidence>